<dbReference type="EMBL" id="CP107567">
    <property type="protein sequence ID" value="UYQ66002.1"/>
    <property type="molecule type" value="Genomic_DNA"/>
</dbReference>
<gene>
    <name evidence="10" type="ORF">OGH68_34130</name>
</gene>
<dbReference type="InterPro" id="IPR006001">
    <property type="entry name" value="Therm_gnt_kin"/>
</dbReference>
<evidence type="ECO:0000256" key="7">
    <source>
        <dbReference type="ARBA" id="ARBA00022840"/>
    </source>
</evidence>
<reference evidence="10" key="1">
    <citation type="submission" date="2022-10" db="EMBL/GenBank/DDBJ databases">
        <title>Cytochrome P450 Catalyzes Benzene Ring Formation in the Biosynthesis of Trialkyl-Substituted Aromatic Polyketides.</title>
        <authorList>
            <person name="Zhao E."/>
            <person name="Ge H."/>
        </authorList>
    </citation>
    <scope>NUCLEOTIDE SEQUENCE</scope>
    <source>
        <strain evidence="10">NA0869</strain>
    </source>
</reference>
<organism evidence="10 11">
    <name type="scientific">Streptomyces peucetius</name>
    <dbReference type="NCBI Taxonomy" id="1950"/>
    <lineage>
        <taxon>Bacteria</taxon>
        <taxon>Bacillati</taxon>
        <taxon>Actinomycetota</taxon>
        <taxon>Actinomycetes</taxon>
        <taxon>Kitasatosporales</taxon>
        <taxon>Streptomycetaceae</taxon>
        <taxon>Streptomyces</taxon>
    </lineage>
</organism>
<dbReference type="Proteomes" id="UP001163878">
    <property type="component" value="Chromosome"/>
</dbReference>
<evidence type="ECO:0000256" key="9">
    <source>
        <dbReference type="RuleBase" id="RU363066"/>
    </source>
</evidence>
<dbReference type="EC" id="2.7.1.12" evidence="3 9"/>
<comment type="pathway">
    <text evidence="1">Carbohydrate acid metabolism.</text>
</comment>
<keyword evidence="11" id="KW-1185">Reference proteome</keyword>
<dbReference type="CDD" id="cd02021">
    <property type="entry name" value="GntK"/>
    <property type="match status" value="1"/>
</dbReference>
<evidence type="ECO:0000256" key="6">
    <source>
        <dbReference type="ARBA" id="ARBA00022777"/>
    </source>
</evidence>
<comment type="similarity">
    <text evidence="2 9">Belongs to the gluconokinase GntK/GntV family.</text>
</comment>
<proteinExistence type="inferred from homology"/>
<keyword evidence="6 9" id="KW-0418">Kinase</keyword>
<keyword evidence="5 9" id="KW-0547">Nucleotide-binding</keyword>
<evidence type="ECO:0000313" key="11">
    <source>
        <dbReference type="Proteomes" id="UP001163878"/>
    </source>
</evidence>
<dbReference type="SUPFAM" id="SSF52540">
    <property type="entry name" value="P-loop containing nucleoside triphosphate hydrolases"/>
    <property type="match status" value="1"/>
</dbReference>
<dbReference type="RefSeq" id="WP_264249363.1">
    <property type="nucleotide sequence ID" value="NZ_CP107567.1"/>
</dbReference>
<dbReference type="NCBIfam" id="TIGR01313">
    <property type="entry name" value="therm_gnt_kin"/>
    <property type="match status" value="1"/>
</dbReference>
<evidence type="ECO:0000256" key="1">
    <source>
        <dbReference type="ARBA" id="ARBA00004761"/>
    </source>
</evidence>
<evidence type="ECO:0000256" key="8">
    <source>
        <dbReference type="ARBA" id="ARBA00048090"/>
    </source>
</evidence>
<comment type="catalytic activity">
    <reaction evidence="8 9">
        <text>D-gluconate + ATP = 6-phospho-D-gluconate + ADP + H(+)</text>
        <dbReference type="Rhea" id="RHEA:19433"/>
        <dbReference type="ChEBI" id="CHEBI:15378"/>
        <dbReference type="ChEBI" id="CHEBI:18391"/>
        <dbReference type="ChEBI" id="CHEBI:30616"/>
        <dbReference type="ChEBI" id="CHEBI:58759"/>
        <dbReference type="ChEBI" id="CHEBI:456216"/>
        <dbReference type="EC" id="2.7.1.12"/>
    </reaction>
</comment>
<evidence type="ECO:0000256" key="2">
    <source>
        <dbReference type="ARBA" id="ARBA00008420"/>
    </source>
</evidence>
<dbReference type="PANTHER" id="PTHR43442:SF3">
    <property type="entry name" value="GLUCONOKINASE-RELATED"/>
    <property type="match status" value="1"/>
</dbReference>
<keyword evidence="4 9" id="KW-0808">Transferase</keyword>
<accession>A0ABY6IJN5</accession>
<name>A0ABY6IJN5_STRPE</name>
<dbReference type="InterPro" id="IPR027417">
    <property type="entry name" value="P-loop_NTPase"/>
</dbReference>
<dbReference type="PANTHER" id="PTHR43442">
    <property type="entry name" value="GLUCONOKINASE-RELATED"/>
    <property type="match status" value="1"/>
</dbReference>
<evidence type="ECO:0000256" key="3">
    <source>
        <dbReference type="ARBA" id="ARBA00012054"/>
    </source>
</evidence>
<evidence type="ECO:0000256" key="5">
    <source>
        <dbReference type="ARBA" id="ARBA00022741"/>
    </source>
</evidence>
<keyword evidence="7 9" id="KW-0067">ATP-binding</keyword>
<dbReference type="Pfam" id="PF13238">
    <property type="entry name" value="AAA_18"/>
    <property type="match status" value="1"/>
</dbReference>
<evidence type="ECO:0000313" key="10">
    <source>
        <dbReference type="EMBL" id="UYQ66002.1"/>
    </source>
</evidence>
<evidence type="ECO:0000256" key="4">
    <source>
        <dbReference type="ARBA" id="ARBA00022679"/>
    </source>
</evidence>
<dbReference type="Gene3D" id="3.40.50.300">
    <property type="entry name" value="P-loop containing nucleotide triphosphate hydrolases"/>
    <property type="match status" value="1"/>
</dbReference>
<protein>
    <recommendedName>
        <fullName evidence="3 9">Gluconokinase</fullName>
        <ecNumber evidence="3 9">2.7.1.12</ecNumber>
    </recommendedName>
</protein>
<sequence>MSAPLIVVTGVSGSGKTTIGQKLAQRLVVPYAEADDFHPPRNVARMRAGVPLDDEDRRPWLDAIAGWLAEHTDGGGVVTCSALKRRYRDRLAAVSPDVFFLHLDGSAELIARRLEARRGHFMPARLLQSQIDALEPLEADESGQAIPIDGTPEETTTLALAAVREH</sequence>